<evidence type="ECO:0000256" key="2">
    <source>
        <dbReference type="ARBA" id="ARBA00004651"/>
    </source>
</evidence>
<evidence type="ECO:0000256" key="4">
    <source>
        <dbReference type="ARBA" id="ARBA00022475"/>
    </source>
</evidence>
<evidence type="ECO:0000256" key="9">
    <source>
        <dbReference type="ARBA" id="ARBA00022777"/>
    </source>
</evidence>
<keyword evidence="13 14" id="KW-0472">Membrane</keyword>
<dbReference type="InterPro" id="IPR003594">
    <property type="entry name" value="HATPase_dom"/>
</dbReference>
<dbReference type="InterPro" id="IPR003660">
    <property type="entry name" value="HAMP_dom"/>
</dbReference>
<proteinExistence type="predicted"/>
<dbReference type="SUPFAM" id="SSF47384">
    <property type="entry name" value="Homodimeric domain of signal transducing histidine kinase"/>
    <property type="match status" value="1"/>
</dbReference>
<protein>
    <recommendedName>
        <fullName evidence="3">histidine kinase</fullName>
        <ecNumber evidence="3">2.7.13.3</ecNumber>
    </recommendedName>
</protein>
<dbReference type="PANTHER" id="PTHR45528:SF1">
    <property type="entry name" value="SENSOR HISTIDINE KINASE CPXA"/>
    <property type="match status" value="1"/>
</dbReference>
<dbReference type="PROSITE" id="PS50109">
    <property type="entry name" value="HIS_KIN"/>
    <property type="match status" value="1"/>
</dbReference>
<evidence type="ECO:0000259" key="15">
    <source>
        <dbReference type="PROSITE" id="PS50109"/>
    </source>
</evidence>
<gene>
    <name evidence="17" type="ORF">N7Z68_07235</name>
</gene>
<keyword evidence="12" id="KW-0902">Two-component regulatory system</keyword>
<dbReference type="Gene3D" id="1.10.287.130">
    <property type="match status" value="1"/>
</dbReference>
<keyword evidence="10" id="KW-0067">ATP-binding</keyword>
<evidence type="ECO:0000256" key="11">
    <source>
        <dbReference type="ARBA" id="ARBA00022989"/>
    </source>
</evidence>
<dbReference type="GO" id="GO:0016301">
    <property type="term" value="F:kinase activity"/>
    <property type="evidence" value="ECO:0007669"/>
    <property type="project" value="UniProtKB-KW"/>
</dbReference>
<keyword evidence="4" id="KW-1003">Cell membrane</keyword>
<dbReference type="InterPro" id="IPR003661">
    <property type="entry name" value="HisK_dim/P_dom"/>
</dbReference>
<comment type="subcellular location">
    <subcellularLocation>
        <location evidence="2">Cell membrane</location>
        <topology evidence="2">Multi-pass membrane protein</topology>
    </subcellularLocation>
</comment>
<evidence type="ECO:0000256" key="8">
    <source>
        <dbReference type="ARBA" id="ARBA00022741"/>
    </source>
</evidence>
<dbReference type="Gene3D" id="6.10.340.10">
    <property type="match status" value="1"/>
</dbReference>
<dbReference type="SMART" id="SM00388">
    <property type="entry name" value="HisKA"/>
    <property type="match status" value="1"/>
</dbReference>
<keyword evidence="18" id="KW-1185">Reference proteome</keyword>
<keyword evidence="7 14" id="KW-0812">Transmembrane</keyword>
<dbReference type="SMART" id="SM00304">
    <property type="entry name" value="HAMP"/>
    <property type="match status" value="1"/>
</dbReference>
<organism evidence="17 18">
    <name type="scientific">Alkalihalobacterium chitinilyticum</name>
    <dbReference type="NCBI Taxonomy" id="2980103"/>
    <lineage>
        <taxon>Bacteria</taxon>
        <taxon>Bacillati</taxon>
        <taxon>Bacillota</taxon>
        <taxon>Bacilli</taxon>
        <taxon>Bacillales</taxon>
        <taxon>Bacillaceae</taxon>
        <taxon>Alkalihalobacterium</taxon>
    </lineage>
</organism>
<dbReference type="Gene3D" id="3.30.565.10">
    <property type="entry name" value="Histidine kinase-like ATPase, C-terminal domain"/>
    <property type="match status" value="1"/>
</dbReference>
<feature type="domain" description="HAMP" evidence="16">
    <location>
        <begin position="191"/>
        <end position="243"/>
    </location>
</feature>
<dbReference type="InterPro" id="IPR036890">
    <property type="entry name" value="HATPase_C_sf"/>
</dbReference>
<dbReference type="InterPro" id="IPR050398">
    <property type="entry name" value="HssS/ArlS-like"/>
</dbReference>
<evidence type="ECO:0000313" key="17">
    <source>
        <dbReference type="EMBL" id="MDE5413176.1"/>
    </source>
</evidence>
<dbReference type="RefSeq" id="WP_275117786.1">
    <property type="nucleotide sequence ID" value="NZ_JAOTPO010000003.1"/>
</dbReference>
<accession>A0ABT5VDE1</accession>
<evidence type="ECO:0000256" key="5">
    <source>
        <dbReference type="ARBA" id="ARBA00022553"/>
    </source>
</evidence>
<evidence type="ECO:0000313" key="18">
    <source>
        <dbReference type="Proteomes" id="UP001148125"/>
    </source>
</evidence>
<feature type="transmembrane region" description="Helical" evidence="14">
    <location>
        <begin position="167"/>
        <end position="190"/>
    </location>
</feature>
<dbReference type="SUPFAM" id="SSF158472">
    <property type="entry name" value="HAMP domain-like"/>
    <property type="match status" value="1"/>
</dbReference>
<name>A0ABT5VDE1_9BACI</name>
<dbReference type="InterPro" id="IPR004358">
    <property type="entry name" value="Sig_transdc_His_kin-like_C"/>
</dbReference>
<dbReference type="Pfam" id="PF00512">
    <property type="entry name" value="HisKA"/>
    <property type="match status" value="1"/>
</dbReference>
<dbReference type="PRINTS" id="PR00344">
    <property type="entry name" value="BCTRLSENSOR"/>
</dbReference>
<keyword evidence="8" id="KW-0547">Nucleotide-binding</keyword>
<dbReference type="CDD" id="cd00082">
    <property type="entry name" value="HisKA"/>
    <property type="match status" value="1"/>
</dbReference>
<keyword evidence="11 14" id="KW-1133">Transmembrane helix</keyword>
<dbReference type="PANTHER" id="PTHR45528">
    <property type="entry name" value="SENSOR HISTIDINE KINASE CPXA"/>
    <property type="match status" value="1"/>
</dbReference>
<dbReference type="InterPro" id="IPR036097">
    <property type="entry name" value="HisK_dim/P_sf"/>
</dbReference>
<evidence type="ECO:0000256" key="14">
    <source>
        <dbReference type="SAM" id="Phobius"/>
    </source>
</evidence>
<reference evidence="17" key="1">
    <citation type="submission" date="2024-05" db="EMBL/GenBank/DDBJ databases">
        <title>Alkalihalobacillus sp. strain MEB203 novel alkaliphilic bacterium from Lonar Lake, India.</title>
        <authorList>
            <person name="Joshi A."/>
            <person name="Thite S."/>
            <person name="Mengade P."/>
        </authorList>
    </citation>
    <scope>NUCLEOTIDE SEQUENCE</scope>
    <source>
        <strain evidence="17">MEB 203</strain>
    </source>
</reference>
<keyword evidence="6" id="KW-0808">Transferase</keyword>
<evidence type="ECO:0000256" key="10">
    <source>
        <dbReference type="ARBA" id="ARBA00022840"/>
    </source>
</evidence>
<dbReference type="SMART" id="SM00387">
    <property type="entry name" value="HATPase_c"/>
    <property type="match status" value="1"/>
</dbReference>
<sequence length="474" mass="55216">MKLSSKLAMLLVITLLATILTMSFTFYIQSKEFYRDHLTKQLEHRLVAHAESIENHFVIDTILHVLKMEKEDTVNFLLFDEHLTPLVMAQPIDADLIEAYHIWIEQIIDTTVLHPSIKQPITDYVSIREHPIQHIWSMKPIYVNERVKGYLFIDQDMREFETTKNNILQLVFIMSIIIFIVGLLFVLYLTRVLTKPLQMMGRATNQIAQGNFEYEIQTTANDEVGRLAQDIQQMSNQLKRYNNTRKQFLSHISHDLRTPLTYVKAYAALLKDREENDTLCKKQAEMIYKQAKNMEVLVNDLFELAKYEEGNIQLHKDVVNLYSWFHDLKLDFDLKLQQENIKLKLEIENNEWSAFFDKEKMKQVVKNLIENSIRYTPNGEIQVRIEKNEQLQQLDISIQDNGQGIPESELPFIWERFYRVDKSRTSKNGGSGLGLAIVKHIVELHGGTITVESKPGFGTIFTIVLPQGTGLKED</sequence>
<keyword evidence="5" id="KW-0597">Phosphoprotein</keyword>
<feature type="domain" description="Histidine kinase" evidence="15">
    <location>
        <begin position="251"/>
        <end position="469"/>
    </location>
</feature>
<dbReference type="CDD" id="cd00075">
    <property type="entry name" value="HATPase"/>
    <property type="match status" value="1"/>
</dbReference>
<evidence type="ECO:0000256" key="7">
    <source>
        <dbReference type="ARBA" id="ARBA00022692"/>
    </source>
</evidence>
<dbReference type="Pfam" id="PF02518">
    <property type="entry name" value="HATPase_c"/>
    <property type="match status" value="1"/>
</dbReference>
<keyword evidence="9 17" id="KW-0418">Kinase</keyword>
<evidence type="ECO:0000256" key="6">
    <source>
        <dbReference type="ARBA" id="ARBA00022679"/>
    </source>
</evidence>
<dbReference type="EC" id="2.7.13.3" evidence="3"/>
<comment type="caution">
    <text evidence="17">The sequence shown here is derived from an EMBL/GenBank/DDBJ whole genome shotgun (WGS) entry which is preliminary data.</text>
</comment>
<dbReference type="PROSITE" id="PS50885">
    <property type="entry name" value="HAMP"/>
    <property type="match status" value="1"/>
</dbReference>
<evidence type="ECO:0000256" key="12">
    <source>
        <dbReference type="ARBA" id="ARBA00023012"/>
    </source>
</evidence>
<dbReference type="CDD" id="cd06225">
    <property type="entry name" value="HAMP"/>
    <property type="match status" value="1"/>
</dbReference>
<dbReference type="InterPro" id="IPR005467">
    <property type="entry name" value="His_kinase_dom"/>
</dbReference>
<dbReference type="SUPFAM" id="SSF55874">
    <property type="entry name" value="ATPase domain of HSP90 chaperone/DNA topoisomerase II/histidine kinase"/>
    <property type="match status" value="1"/>
</dbReference>
<evidence type="ECO:0000256" key="13">
    <source>
        <dbReference type="ARBA" id="ARBA00023136"/>
    </source>
</evidence>
<evidence type="ECO:0000259" key="16">
    <source>
        <dbReference type="PROSITE" id="PS50885"/>
    </source>
</evidence>
<evidence type="ECO:0000256" key="3">
    <source>
        <dbReference type="ARBA" id="ARBA00012438"/>
    </source>
</evidence>
<comment type="catalytic activity">
    <reaction evidence="1">
        <text>ATP + protein L-histidine = ADP + protein N-phospho-L-histidine.</text>
        <dbReference type="EC" id="2.7.13.3"/>
    </reaction>
</comment>
<dbReference type="Proteomes" id="UP001148125">
    <property type="component" value="Unassembled WGS sequence"/>
</dbReference>
<evidence type="ECO:0000256" key="1">
    <source>
        <dbReference type="ARBA" id="ARBA00000085"/>
    </source>
</evidence>
<dbReference type="Pfam" id="PF00672">
    <property type="entry name" value="HAMP"/>
    <property type="match status" value="1"/>
</dbReference>
<dbReference type="EMBL" id="JAOTPO010000003">
    <property type="protein sequence ID" value="MDE5413176.1"/>
    <property type="molecule type" value="Genomic_DNA"/>
</dbReference>